<gene>
    <name evidence="7" type="ORF">KIH27_07935</name>
</gene>
<feature type="transmembrane region" description="Helical" evidence="5">
    <location>
        <begin position="39"/>
        <end position="67"/>
    </location>
</feature>
<dbReference type="RefSeq" id="WP_214092400.1">
    <property type="nucleotide sequence ID" value="NZ_JAHCLR010000012.1"/>
</dbReference>
<feature type="domain" description="O-antigen ligase-related" evidence="6">
    <location>
        <begin position="247"/>
        <end position="406"/>
    </location>
</feature>
<keyword evidence="2 5" id="KW-0812">Transmembrane</keyword>
<dbReference type="Pfam" id="PF04932">
    <property type="entry name" value="Wzy_C"/>
    <property type="match status" value="1"/>
</dbReference>
<feature type="transmembrane region" description="Helical" evidence="5">
    <location>
        <begin position="110"/>
        <end position="130"/>
    </location>
</feature>
<evidence type="ECO:0000256" key="1">
    <source>
        <dbReference type="ARBA" id="ARBA00004141"/>
    </source>
</evidence>
<evidence type="ECO:0000256" key="4">
    <source>
        <dbReference type="ARBA" id="ARBA00023136"/>
    </source>
</evidence>
<reference evidence="7 8" key="1">
    <citation type="submission" date="2021-05" db="EMBL/GenBank/DDBJ databases">
        <title>Mycobacterium acidophilum sp. nov., an extremely acid-tolerant member of the genus Mycobacterium.</title>
        <authorList>
            <person name="Xia J."/>
        </authorList>
    </citation>
    <scope>NUCLEOTIDE SEQUENCE [LARGE SCALE GENOMIC DNA]</scope>
    <source>
        <strain evidence="7 8">M1</strain>
    </source>
</reference>
<evidence type="ECO:0000313" key="7">
    <source>
        <dbReference type="EMBL" id="MBS9533516.1"/>
    </source>
</evidence>
<dbReference type="PROSITE" id="PS51257">
    <property type="entry name" value="PROKAR_LIPOPROTEIN"/>
    <property type="match status" value="1"/>
</dbReference>
<feature type="transmembrane region" description="Helical" evidence="5">
    <location>
        <begin position="391"/>
        <end position="415"/>
    </location>
</feature>
<keyword evidence="8" id="KW-1185">Reference proteome</keyword>
<feature type="transmembrane region" description="Helical" evidence="5">
    <location>
        <begin position="210"/>
        <end position="231"/>
    </location>
</feature>
<feature type="transmembrane region" description="Helical" evidence="5">
    <location>
        <begin position="285"/>
        <end position="304"/>
    </location>
</feature>
<comment type="caution">
    <text evidence="7">The sequence shown here is derived from an EMBL/GenBank/DDBJ whole genome shotgun (WGS) entry which is preliminary data.</text>
</comment>
<name>A0ABS5RGV9_9MYCO</name>
<evidence type="ECO:0000313" key="8">
    <source>
        <dbReference type="Proteomes" id="UP001519535"/>
    </source>
</evidence>
<protein>
    <submittedName>
        <fullName evidence="7">O-antigen ligase family protein</fullName>
    </submittedName>
</protein>
<feature type="transmembrane region" description="Helical" evidence="5">
    <location>
        <begin position="142"/>
        <end position="160"/>
    </location>
</feature>
<keyword evidence="4 5" id="KW-0472">Membrane</keyword>
<feature type="transmembrane region" description="Helical" evidence="5">
    <location>
        <begin position="166"/>
        <end position="189"/>
    </location>
</feature>
<organism evidence="7 8">
    <name type="scientific">Mycolicibacter acidiphilus</name>
    <dbReference type="NCBI Taxonomy" id="2835306"/>
    <lineage>
        <taxon>Bacteria</taxon>
        <taxon>Bacillati</taxon>
        <taxon>Actinomycetota</taxon>
        <taxon>Actinomycetes</taxon>
        <taxon>Mycobacteriales</taxon>
        <taxon>Mycobacteriaceae</taxon>
        <taxon>Mycolicibacter</taxon>
    </lineage>
</organism>
<keyword evidence="3 5" id="KW-1133">Transmembrane helix</keyword>
<dbReference type="EMBL" id="JAHCLR010000012">
    <property type="protein sequence ID" value="MBS9533516.1"/>
    <property type="molecule type" value="Genomic_DNA"/>
</dbReference>
<dbReference type="InterPro" id="IPR007016">
    <property type="entry name" value="O-antigen_ligase-rel_domated"/>
</dbReference>
<evidence type="ECO:0000259" key="6">
    <source>
        <dbReference type="Pfam" id="PF04932"/>
    </source>
</evidence>
<dbReference type="Proteomes" id="UP001519535">
    <property type="component" value="Unassembled WGS sequence"/>
</dbReference>
<evidence type="ECO:0000256" key="3">
    <source>
        <dbReference type="ARBA" id="ARBA00022989"/>
    </source>
</evidence>
<dbReference type="GO" id="GO:0016874">
    <property type="term" value="F:ligase activity"/>
    <property type="evidence" value="ECO:0007669"/>
    <property type="project" value="UniProtKB-KW"/>
</dbReference>
<evidence type="ECO:0000256" key="2">
    <source>
        <dbReference type="ARBA" id="ARBA00022692"/>
    </source>
</evidence>
<feature type="transmembrane region" description="Helical" evidence="5">
    <location>
        <begin position="12"/>
        <end position="33"/>
    </location>
</feature>
<accession>A0ABS5RGV9</accession>
<comment type="subcellular location">
    <subcellularLocation>
        <location evidence="1">Membrane</location>
        <topology evidence="1">Multi-pass membrane protein</topology>
    </subcellularLocation>
</comment>
<sequence length="488" mass="51436">MIPYLRGRRRWAFAAAQLGAFLFGCFLIGVFSVRTSRGVALVLLMGCLVVYWIKPQLMAGAALFLAFATLPDGLHVGMIIGPVAIYASHVAVLLAIGYLIPIAQPRFADLLLPGMFALTIVFFSVAGFAADNAVASIVHEATFLFELVLGFVLALTIIGADYAKGAMHALAATLWFSSGLIVASSLHIIKLSGRTETLQDTASTAEATRLLTTSATVSMAVLTALVAGQIIGRVPALVYLSFAPPALIISLLGFSRATLMAMGVAAAVAIVSTFDWSALHRTASFVAITAAVFAMAVPGALFLLQHSAAGTWLDYQFMAYNRRVLGGVSTGALAVDDSLLERFKENSHLKPAIAGAPFFGHGMGYAYQLPFGYDPDSFTMTLGTTYAHNFYLWWLVKSGAVGMAGFAMLAITPIVRALRSASPLAKIAAATSAGLLATCTVGPMPEEVGDSLVLGLTFGAAFAFATQIRRIRIEIPENTVRIPVAAAV</sequence>
<evidence type="ECO:0000256" key="5">
    <source>
        <dbReference type="SAM" id="Phobius"/>
    </source>
</evidence>
<keyword evidence="7" id="KW-0436">Ligase</keyword>
<proteinExistence type="predicted"/>
<feature type="transmembrane region" description="Helical" evidence="5">
    <location>
        <begin position="79"/>
        <end position="104"/>
    </location>
</feature>